<dbReference type="InterPro" id="IPR058245">
    <property type="entry name" value="NreC/VraR/RcsB-like_REC"/>
</dbReference>
<gene>
    <name evidence="8" type="primary">uvrY_2</name>
    <name evidence="8" type="ORF">WG78_07295</name>
</gene>
<evidence type="ECO:0000256" key="4">
    <source>
        <dbReference type="ARBA" id="ARBA00023163"/>
    </source>
</evidence>
<proteinExistence type="predicted"/>
<feature type="modified residue" description="4-aspartylphosphate" evidence="5">
    <location>
        <position position="59"/>
    </location>
</feature>
<evidence type="ECO:0000256" key="2">
    <source>
        <dbReference type="ARBA" id="ARBA00023015"/>
    </source>
</evidence>
<dbReference type="AlphaFoldDB" id="A0A0N0XLA6"/>
<accession>A0A0N0XLA6</accession>
<evidence type="ECO:0000313" key="9">
    <source>
        <dbReference type="Proteomes" id="UP000037939"/>
    </source>
</evidence>
<dbReference type="Pfam" id="PF00072">
    <property type="entry name" value="Response_reg"/>
    <property type="match status" value="1"/>
</dbReference>
<evidence type="ECO:0000259" key="6">
    <source>
        <dbReference type="PROSITE" id="PS50043"/>
    </source>
</evidence>
<dbReference type="InterPro" id="IPR000792">
    <property type="entry name" value="Tscrpt_reg_LuxR_C"/>
</dbReference>
<dbReference type="EMBL" id="LAQT01000004">
    <property type="protein sequence ID" value="KPC53909.1"/>
    <property type="molecule type" value="Genomic_DNA"/>
</dbReference>
<name>A0A0N0XLA6_9NEIS</name>
<evidence type="ECO:0000256" key="5">
    <source>
        <dbReference type="PROSITE-ProRule" id="PRU00169"/>
    </source>
</evidence>
<keyword evidence="4" id="KW-0804">Transcription</keyword>
<keyword evidence="3" id="KW-0238">DNA-binding</keyword>
<dbReference type="SMART" id="SM00448">
    <property type="entry name" value="REC"/>
    <property type="match status" value="1"/>
</dbReference>
<evidence type="ECO:0000313" key="8">
    <source>
        <dbReference type="EMBL" id="KPC53909.1"/>
    </source>
</evidence>
<dbReference type="STRING" id="857265.WG78_07295"/>
<dbReference type="PRINTS" id="PR00038">
    <property type="entry name" value="HTHLUXR"/>
</dbReference>
<dbReference type="SUPFAM" id="SSF46894">
    <property type="entry name" value="C-terminal effector domain of the bipartite response regulators"/>
    <property type="match status" value="1"/>
</dbReference>
<evidence type="ECO:0000259" key="7">
    <source>
        <dbReference type="PROSITE" id="PS50110"/>
    </source>
</evidence>
<dbReference type="PROSITE" id="PS50043">
    <property type="entry name" value="HTH_LUXR_2"/>
    <property type="match status" value="1"/>
</dbReference>
<dbReference type="Proteomes" id="UP000037939">
    <property type="component" value="Unassembled WGS sequence"/>
</dbReference>
<dbReference type="SUPFAM" id="SSF52172">
    <property type="entry name" value="CheY-like"/>
    <property type="match status" value="1"/>
</dbReference>
<evidence type="ECO:0000256" key="1">
    <source>
        <dbReference type="ARBA" id="ARBA00022553"/>
    </source>
</evidence>
<organism evidence="8 9">
    <name type="scientific">Amantichitinum ursilacus</name>
    <dbReference type="NCBI Taxonomy" id="857265"/>
    <lineage>
        <taxon>Bacteria</taxon>
        <taxon>Pseudomonadati</taxon>
        <taxon>Pseudomonadota</taxon>
        <taxon>Betaproteobacteria</taxon>
        <taxon>Neisseriales</taxon>
        <taxon>Chitinibacteraceae</taxon>
        <taxon>Amantichitinum</taxon>
    </lineage>
</organism>
<dbReference type="PANTHER" id="PTHR43214">
    <property type="entry name" value="TWO-COMPONENT RESPONSE REGULATOR"/>
    <property type="match status" value="1"/>
</dbReference>
<comment type="caution">
    <text evidence="8">The sequence shown here is derived from an EMBL/GenBank/DDBJ whole genome shotgun (WGS) entry which is preliminary data.</text>
</comment>
<dbReference type="PANTHER" id="PTHR43214:SF41">
    <property type="entry name" value="NITRATE_NITRITE RESPONSE REGULATOR PROTEIN NARP"/>
    <property type="match status" value="1"/>
</dbReference>
<keyword evidence="1 5" id="KW-0597">Phosphoprotein</keyword>
<dbReference type="InterPro" id="IPR039420">
    <property type="entry name" value="WalR-like"/>
</dbReference>
<dbReference type="GO" id="GO:0000160">
    <property type="term" value="P:phosphorelay signal transduction system"/>
    <property type="evidence" value="ECO:0007669"/>
    <property type="project" value="InterPro"/>
</dbReference>
<dbReference type="PROSITE" id="PS50110">
    <property type="entry name" value="RESPONSE_REGULATORY"/>
    <property type="match status" value="1"/>
</dbReference>
<feature type="domain" description="HTH luxR-type" evidence="6">
    <location>
        <begin position="147"/>
        <end position="212"/>
    </location>
</feature>
<feature type="domain" description="Response regulatory" evidence="7">
    <location>
        <begin position="8"/>
        <end position="124"/>
    </location>
</feature>
<dbReference type="RefSeq" id="WP_053937138.1">
    <property type="nucleotide sequence ID" value="NZ_LAQT01000004.1"/>
</dbReference>
<dbReference type="CDD" id="cd06170">
    <property type="entry name" value="LuxR_C_like"/>
    <property type="match status" value="1"/>
</dbReference>
<evidence type="ECO:0000256" key="3">
    <source>
        <dbReference type="ARBA" id="ARBA00023125"/>
    </source>
</evidence>
<dbReference type="OrthoDB" id="9780593at2"/>
<dbReference type="GO" id="GO:0006355">
    <property type="term" value="P:regulation of DNA-templated transcription"/>
    <property type="evidence" value="ECO:0007669"/>
    <property type="project" value="InterPro"/>
</dbReference>
<reference evidence="8 9" key="1">
    <citation type="submission" date="2015-07" db="EMBL/GenBank/DDBJ databases">
        <title>Draft genome sequence of the Amantichitinum ursilacus IGB-41, a new chitin-degrading bacterium.</title>
        <authorList>
            <person name="Kirstahler P."/>
            <person name="Guenther M."/>
            <person name="Grumaz C."/>
            <person name="Rupp S."/>
            <person name="Zibek S."/>
            <person name="Sohn K."/>
        </authorList>
    </citation>
    <scope>NUCLEOTIDE SEQUENCE [LARGE SCALE GENOMIC DNA]</scope>
    <source>
        <strain evidence="8 9">IGB-41</strain>
    </source>
</reference>
<dbReference type="SMART" id="SM00421">
    <property type="entry name" value="HTH_LUXR"/>
    <property type="match status" value="1"/>
</dbReference>
<sequence>MTAPDHVRILVADSHPIVRLGVADSIHTEPDLKVTGEAASGDEVISLLRKHQYDVILLDIAMPGKNGLDTLHAIRQIEPAPAVLIFSEYPESLYAISMLRAGAKGFISKSDPPAALTGAIRRVASGNHYLSDATLNQLVSQVTLSSDRPMHETLSAREFQIFYRIAIGQDPMQIAKELNLSAKTVSSYRSGILQKMGFGSNADLIRYAIRVGIVK</sequence>
<dbReference type="InterPro" id="IPR016032">
    <property type="entry name" value="Sig_transdc_resp-reg_C-effctor"/>
</dbReference>
<dbReference type="InterPro" id="IPR001789">
    <property type="entry name" value="Sig_transdc_resp-reg_receiver"/>
</dbReference>
<keyword evidence="2" id="KW-0805">Transcription regulation</keyword>
<dbReference type="Gene3D" id="3.40.50.2300">
    <property type="match status" value="1"/>
</dbReference>
<dbReference type="CDD" id="cd17535">
    <property type="entry name" value="REC_NarL-like"/>
    <property type="match status" value="1"/>
</dbReference>
<dbReference type="Pfam" id="PF00196">
    <property type="entry name" value="GerE"/>
    <property type="match status" value="1"/>
</dbReference>
<dbReference type="GO" id="GO:0003677">
    <property type="term" value="F:DNA binding"/>
    <property type="evidence" value="ECO:0007669"/>
    <property type="project" value="UniProtKB-KW"/>
</dbReference>
<dbReference type="InterPro" id="IPR011006">
    <property type="entry name" value="CheY-like_superfamily"/>
</dbReference>
<protein>
    <submittedName>
        <fullName evidence="8">Response regulator UvrY</fullName>
    </submittedName>
</protein>
<keyword evidence="9" id="KW-1185">Reference proteome</keyword>